<evidence type="ECO:0000313" key="12">
    <source>
        <dbReference type="Proteomes" id="UP000292136"/>
    </source>
</evidence>
<name>A0ABY0IML9_9RHOO</name>
<feature type="transmembrane region" description="Helical" evidence="10">
    <location>
        <begin position="67"/>
        <end position="85"/>
    </location>
</feature>
<keyword evidence="12" id="KW-1185">Reference proteome</keyword>
<feature type="transmembrane region" description="Helical" evidence="10">
    <location>
        <begin position="214"/>
        <end position="238"/>
    </location>
</feature>
<reference evidence="11 12" key="1">
    <citation type="submission" date="2019-02" db="EMBL/GenBank/DDBJ databases">
        <title>Genomic Encyclopedia of Type Strains, Phase IV (KMG-IV): sequencing the most valuable type-strain genomes for metagenomic binning, comparative biology and taxonomic classification.</title>
        <authorList>
            <person name="Goeker M."/>
        </authorList>
    </citation>
    <scope>NUCLEOTIDE SEQUENCE [LARGE SCALE GENOMIC DNA]</scope>
    <source>
        <strain evidence="11 12">DSM 21223</strain>
    </source>
</reference>
<evidence type="ECO:0000256" key="6">
    <source>
        <dbReference type="ARBA" id="ARBA00022989"/>
    </source>
</evidence>
<evidence type="ECO:0000256" key="10">
    <source>
        <dbReference type="RuleBase" id="RU362071"/>
    </source>
</evidence>
<evidence type="ECO:0000256" key="4">
    <source>
        <dbReference type="ARBA" id="ARBA00022475"/>
    </source>
</evidence>
<evidence type="ECO:0000256" key="2">
    <source>
        <dbReference type="ARBA" id="ARBA00009772"/>
    </source>
</evidence>
<feature type="transmembrane region" description="Helical" evidence="10">
    <location>
        <begin position="121"/>
        <end position="141"/>
    </location>
</feature>
<evidence type="ECO:0000256" key="7">
    <source>
        <dbReference type="ARBA" id="ARBA00023136"/>
    </source>
</evidence>
<dbReference type="InterPro" id="IPR006303">
    <property type="entry name" value="FliR"/>
</dbReference>
<dbReference type="EMBL" id="SHKM01000003">
    <property type="protein sequence ID" value="RZT75603.1"/>
    <property type="molecule type" value="Genomic_DNA"/>
</dbReference>
<feature type="transmembrane region" description="Helical" evidence="10">
    <location>
        <begin position="44"/>
        <end position="61"/>
    </location>
</feature>
<evidence type="ECO:0000256" key="8">
    <source>
        <dbReference type="ARBA" id="ARBA00023143"/>
    </source>
</evidence>
<keyword evidence="4 10" id="KW-1003">Cell membrane</keyword>
<protein>
    <recommendedName>
        <fullName evidence="3 9">Flagellar biosynthetic protein FliR</fullName>
    </recommendedName>
</protein>
<dbReference type="RefSeq" id="WP_130459960.1">
    <property type="nucleotide sequence ID" value="NZ_SHKM01000003.1"/>
</dbReference>
<dbReference type="InterPro" id="IPR002010">
    <property type="entry name" value="T3SS_IM_R"/>
</dbReference>
<evidence type="ECO:0000256" key="9">
    <source>
        <dbReference type="NCBIfam" id="TIGR01400"/>
    </source>
</evidence>
<keyword evidence="11" id="KW-0966">Cell projection</keyword>
<comment type="subcellular location">
    <subcellularLocation>
        <location evidence="10">Cell membrane</location>
        <topology evidence="10">Multi-pass membrane protein</topology>
    </subcellularLocation>
    <subcellularLocation>
        <location evidence="10">Bacterial flagellum basal body</location>
    </subcellularLocation>
</comment>
<feature type="transmembrane region" description="Helical" evidence="10">
    <location>
        <begin position="183"/>
        <end position="202"/>
    </location>
</feature>
<keyword evidence="11" id="KW-0282">Flagellum</keyword>
<dbReference type="Pfam" id="PF01311">
    <property type="entry name" value="Bac_export_1"/>
    <property type="match status" value="1"/>
</dbReference>
<feature type="transmembrane region" description="Helical" evidence="10">
    <location>
        <begin position="12"/>
        <end position="32"/>
    </location>
</feature>
<organism evidence="11 12">
    <name type="scientific">Azospira oryzae</name>
    <dbReference type="NCBI Taxonomy" id="146939"/>
    <lineage>
        <taxon>Bacteria</taxon>
        <taxon>Pseudomonadati</taxon>
        <taxon>Pseudomonadota</taxon>
        <taxon>Betaproteobacteria</taxon>
        <taxon>Rhodocyclales</taxon>
        <taxon>Rhodocyclaceae</taxon>
        <taxon>Azospira</taxon>
    </lineage>
</organism>
<feature type="transmembrane region" description="Helical" evidence="10">
    <location>
        <begin position="92"/>
        <end position="115"/>
    </location>
</feature>
<dbReference type="PRINTS" id="PR00953">
    <property type="entry name" value="TYPE3IMRPROT"/>
</dbReference>
<proteinExistence type="inferred from homology"/>
<gene>
    <name evidence="11" type="ORF">EV678_2787</name>
</gene>
<keyword evidence="11" id="KW-0969">Cilium</keyword>
<comment type="similarity">
    <text evidence="2 10">Belongs to the FliR/MopE/SpaR family.</text>
</comment>
<evidence type="ECO:0000256" key="1">
    <source>
        <dbReference type="ARBA" id="ARBA00002578"/>
    </source>
</evidence>
<dbReference type="PANTHER" id="PTHR30065:SF8">
    <property type="entry name" value="FLAGELLAR BIOSYNTHETIC PROTEIN FLIR"/>
    <property type="match status" value="1"/>
</dbReference>
<dbReference type="Proteomes" id="UP000292136">
    <property type="component" value="Unassembled WGS sequence"/>
</dbReference>
<comment type="caution">
    <text evidence="11">The sequence shown here is derived from an EMBL/GenBank/DDBJ whole genome shotgun (WGS) entry which is preliminary data.</text>
</comment>
<feature type="transmembrane region" description="Helical" evidence="10">
    <location>
        <begin position="148"/>
        <end position="171"/>
    </location>
</feature>
<accession>A0ABY0IML9</accession>
<keyword evidence="6 10" id="KW-1133">Transmembrane helix</keyword>
<dbReference type="NCBIfam" id="TIGR01400">
    <property type="entry name" value="fliR"/>
    <property type="match status" value="1"/>
</dbReference>
<evidence type="ECO:0000256" key="5">
    <source>
        <dbReference type="ARBA" id="ARBA00022692"/>
    </source>
</evidence>
<keyword evidence="8 10" id="KW-0975">Bacterial flagellum</keyword>
<keyword evidence="7 10" id="KW-0472">Membrane</keyword>
<comment type="function">
    <text evidence="1 10">Role in flagellar biosynthesis.</text>
</comment>
<sequence length="261" mass="27272">MISFTSAELNAWIAAFIFPLVRILAFVAAAPVFNNAAVPRRVRLILGLALSAAIIPAVPALPPIEPASGIGLAILAQQLLIGIALATVMRFVFAGIGLAGELMSFQMGLGFATLYDPQSTAQTGVVAEVVTLCATMVFLALNGHLLMIAGLVESFQSIPIATPSVSAGLWLNLAEAGAKVFSIGLLLSLPVVIALMITNLALSILSKAAPQLNLMAVGFPITLTIGLGTLALTLPYMVPPLTRIFDEGFRLMLEVFVPIKP</sequence>
<evidence type="ECO:0000313" key="11">
    <source>
        <dbReference type="EMBL" id="RZT75603.1"/>
    </source>
</evidence>
<evidence type="ECO:0000256" key="3">
    <source>
        <dbReference type="ARBA" id="ARBA00021717"/>
    </source>
</evidence>
<keyword evidence="5 10" id="KW-0812">Transmembrane</keyword>
<dbReference type="PANTHER" id="PTHR30065">
    <property type="entry name" value="FLAGELLAR BIOSYNTHETIC PROTEIN FLIR"/>
    <property type="match status" value="1"/>
</dbReference>